<keyword evidence="9" id="KW-0066">ATP synthesis</keyword>
<dbReference type="AlphaFoldDB" id="A0A1B7TIS2"/>
<dbReference type="Pfam" id="PF04718">
    <property type="entry name" value="ATP-synt_G"/>
    <property type="match status" value="1"/>
</dbReference>
<evidence type="ECO:0000256" key="2">
    <source>
        <dbReference type="ARBA" id="ARBA00005699"/>
    </source>
</evidence>
<name>A0A1B7TIS2_9ASCO</name>
<keyword evidence="4" id="KW-0138">CF(0)</keyword>
<keyword evidence="7" id="KW-0496">Mitochondrion</keyword>
<keyword evidence="11" id="KW-1185">Reference proteome</keyword>
<sequence>KKVYVTEGLAPPSVAQFKQVYRLSFDTLKAASKNSDKVHEKLTKITAKQWIYYTLGAAQVAGFFAIGESLGRGKFIGYPIYLPEHH</sequence>
<evidence type="ECO:0000256" key="5">
    <source>
        <dbReference type="ARBA" id="ARBA00022781"/>
    </source>
</evidence>
<evidence type="ECO:0000256" key="3">
    <source>
        <dbReference type="ARBA" id="ARBA00022448"/>
    </source>
</evidence>
<evidence type="ECO:0000256" key="9">
    <source>
        <dbReference type="ARBA" id="ARBA00023310"/>
    </source>
</evidence>
<evidence type="ECO:0000256" key="7">
    <source>
        <dbReference type="ARBA" id="ARBA00023128"/>
    </source>
</evidence>
<dbReference type="Proteomes" id="UP000092321">
    <property type="component" value="Unassembled WGS sequence"/>
</dbReference>
<keyword evidence="5" id="KW-0375">Hydrogen ion transport</keyword>
<accession>A0A1B7TIS2</accession>
<dbReference type="OrthoDB" id="437at2759"/>
<keyword evidence="6" id="KW-0406">Ion transport</keyword>
<evidence type="ECO:0000256" key="6">
    <source>
        <dbReference type="ARBA" id="ARBA00023065"/>
    </source>
</evidence>
<evidence type="ECO:0000313" key="11">
    <source>
        <dbReference type="Proteomes" id="UP000092321"/>
    </source>
</evidence>
<reference evidence="11" key="1">
    <citation type="journal article" date="2016" name="Proc. Natl. Acad. Sci. U.S.A.">
        <title>Comparative genomics of biotechnologically important yeasts.</title>
        <authorList>
            <person name="Riley R."/>
            <person name="Haridas S."/>
            <person name="Wolfe K.H."/>
            <person name="Lopes M.R."/>
            <person name="Hittinger C.T."/>
            <person name="Goeker M."/>
            <person name="Salamov A.A."/>
            <person name="Wisecaver J.H."/>
            <person name="Long T.M."/>
            <person name="Calvey C.H."/>
            <person name="Aerts A.L."/>
            <person name="Barry K.W."/>
            <person name="Choi C."/>
            <person name="Clum A."/>
            <person name="Coughlan A.Y."/>
            <person name="Deshpande S."/>
            <person name="Douglass A.P."/>
            <person name="Hanson S.J."/>
            <person name="Klenk H.-P."/>
            <person name="LaButti K.M."/>
            <person name="Lapidus A."/>
            <person name="Lindquist E.A."/>
            <person name="Lipzen A.M."/>
            <person name="Meier-Kolthoff J.P."/>
            <person name="Ohm R.A."/>
            <person name="Otillar R.P."/>
            <person name="Pangilinan J.L."/>
            <person name="Peng Y."/>
            <person name="Rokas A."/>
            <person name="Rosa C.A."/>
            <person name="Scheuner C."/>
            <person name="Sibirny A.A."/>
            <person name="Slot J.C."/>
            <person name="Stielow J.B."/>
            <person name="Sun H."/>
            <person name="Kurtzman C.P."/>
            <person name="Blackwell M."/>
            <person name="Grigoriev I.V."/>
            <person name="Jeffries T.W."/>
        </authorList>
    </citation>
    <scope>NUCLEOTIDE SEQUENCE [LARGE SCALE GENOMIC DNA]</scope>
    <source>
        <strain evidence="11">NRRL Y-1626</strain>
    </source>
</reference>
<comment type="caution">
    <text evidence="10">The sequence shown here is derived from an EMBL/GenBank/DDBJ whole genome shotgun (WGS) entry which is preliminary data.</text>
</comment>
<feature type="non-terminal residue" evidence="10">
    <location>
        <position position="1"/>
    </location>
</feature>
<dbReference type="InterPro" id="IPR006808">
    <property type="entry name" value="ATP_synth_F0_gsu_mt"/>
</dbReference>
<evidence type="ECO:0000256" key="4">
    <source>
        <dbReference type="ARBA" id="ARBA00022547"/>
    </source>
</evidence>
<proteinExistence type="inferred from homology"/>
<dbReference type="GO" id="GO:0015986">
    <property type="term" value="P:proton motive force-driven ATP synthesis"/>
    <property type="evidence" value="ECO:0007669"/>
    <property type="project" value="InterPro"/>
</dbReference>
<evidence type="ECO:0000313" key="10">
    <source>
        <dbReference type="EMBL" id="OBA28588.1"/>
    </source>
</evidence>
<comment type="similarity">
    <text evidence="2">Belongs to the ATPase g subunit family.</text>
</comment>
<dbReference type="GO" id="GO:0045259">
    <property type="term" value="C:proton-transporting ATP synthase complex"/>
    <property type="evidence" value="ECO:0007669"/>
    <property type="project" value="UniProtKB-KW"/>
</dbReference>
<evidence type="ECO:0000256" key="1">
    <source>
        <dbReference type="ARBA" id="ARBA00004325"/>
    </source>
</evidence>
<keyword evidence="8" id="KW-0472">Membrane</keyword>
<protein>
    <submittedName>
        <fullName evidence="10">Uncharacterized protein</fullName>
    </submittedName>
</protein>
<keyword evidence="3" id="KW-0813">Transport</keyword>
<dbReference type="GO" id="GO:0015078">
    <property type="term" value="F:proton transmembrane transporter activity"/>
    <property type="evidence" value="ECO:0007669"/>
    <property type="project" value="InterPro"/>
</dbReference>
<feature type="non-terminal residue" evidence="10">
    <location>
        <position position="86"/>
    </location>
</feature>
<evidence type="ECO:0000256" key="8">
    <source>
        <dbReference type="ARBA" id="ARBA00023136"/>
    </source>
</evidence>
<dbReference type="EMBL" id="LXPE01000003">
    <property type="protein sequence ID" value="OBA28588.1"/>
    <property type="molecule type" value="Genomic_DNA"/>
</dbReference>
<dbReference type="GO" id="GO:0031966">
    <property type="term" value="C:mitochondrial membrane"/>
    <property type="evidence" value="ECO:0007669"/>
    <property type="project" value="UniProtKB-SubCell"/>
</dbReference>
<gene>
    <name evidence="10" type="ORF">HANVADRAFT_15164</name>
</gene>
<comment type="subcellular location">
    <subcellularLocation>
        <location evidence="1">Mitochondrion membrane</location>
    </subcellularLocation>
</comment>
<organism evidence="10 11">
    <name type="scientific">Hanseniaspora valbyensis NRRL Y-1626</name>
    <dbReference type="NCBI Taxonomy" id="766949"/>
    <lineage>
        <taxon>Eukaryota</taxon>
        <taxon>Fungi</taxon>
        <taxon>Dikarya</taxon>
        <taxon>Ascomycota</taxon>
        <taxon>Saccharomycotina</taxon>
        <taxon>Saccharomycetes</taxon>
        <taxon>Saccharomycodales</taxon>
        <taxon>Saccharomycodaceae</taxon>
        <taxon>Hanseniaspora</taxon>
    </lineage>
</organism>